<dbReference type="Proteomes" id="UP000811481">
    <property type="component" value="Unassembled WGS sequence"/>
</dbReference>
<proteinExistence type="predicted"/>
<protein>
    <submittedName>
        <fullName evidence="1">Uncharacterized protein</fullName>
    </submittedName>
</protein>
<organism evidence="1 2">
    <name type="scientific">'Fragaria x ananassa' phyllody phytoplasma</name>
    <dbReference type="NCBI Taxonomy" id="2358428"/>
    <lineage>
        <taxon>Bacteria</taxon>
        <taxon>Bacillati</taxon>
        <taxon>Mycoplasmatota</taxon>
        <taxon>Mollicutes</taxon>
        <taxon>Acholeplasmatales</taxon>
        <taxon>Acholeplasmataceae</taxon>
        <taxon>Candidatus Phytoplasma</taxon>
        <taxon>16SrXIII (Mexican periwinkle virescence group)</taxon>
    </lineage>
</organism>
<dbReference type="RefSeq" id="WP_212330850.1">
    <property type="nucleotide sequence ID" value="NZ_JAGVRH010000001.1"/>
</dbReference>
<evidence type="ECO:0000313" key="2">
    <source>
        <dbReference type="Proteomes" id="UP000811481"/>
    </source>
</evidence>
<gene>
    <name evidence="1" type="ORF">J8J04_00560</name>
</gene>
<evidence type="ECO:0000313" key="1">
    <source>
        <dbReference type="EMBL" id="MBS2126212.1"/>
    </source>
</evidence>
<sequence>MDKWGNHSIEITRNLVPINKGTNMPMNQSNILLNEETTTRTPFNQLFF</sequence>
<keyword evidence="2" id="KW-1185">Reference proteome</keyword>
<comment type="caution">
    <text evidence="1">The sequence shown here is derived from an EMBL/GenBank/DDBJ whole genome shotgun (WGS) entry which is preliminary data.</text>
</comment>
<name>A0ABS5K2U7_9MOLU</name>
<dbReference type="EMBL" id="JAGVRH010000001">
    <property type="protein sequence ID" value="MBS2126212.1"/>
    <property type="molecule type" value="Genomic_DNA"/>
</dbReference>
<accession>A0ABS5K2U7</accession>
<reference evidence="1" key="1">
    <citation type="submission" date="2021-04" db="EMBL/GenBank/DDBJ databases">
        <title>Draft genome sequence of StrPh-CL8, a phytoplasma strain causing strawberry phyllody in Chile.</title>
        <authorList>
            <person name="Cui W."/>
            <person name="Zamorano A."/>
            <person name="Fiore N."/>
        </authorList>
    </citation>
    <scope>NUCLEOTIDE SEQUENCE [LARGE SCALE GENOMIC DNA]</scope>
    <source>
        <strain evidence="1">StrPh-Cl</strain>
    </source>
</reference>